<dbReference type="PANTHER" id="PTHR46825:SF9">
    <property type="entry name" value="BETA-LACTAMASE-RELATED DOMAIN-CONTAINING PROTEIN"/>
    <property type="match status" value="1"/>
</dbReference>
<evidence type="ECO:0000259" key="1">
    <source>
        <dbReference type="Pfam" id="PF00144"/>
    </source>
</evidence>
<evidence type="ECO:0000313" key="2">
    <source>
        <dbReference type="EMBL" id="AZS41287.1"/>
    </source>
</evidence>
<dbReference type="SUPFAM" id="SSF56601">
    <property type="entry name" value="beta-lactamase/transpeptidase-like"/>
    <property type="match status" value="1"/>
</dbReference>
<dbReference type="GO" id="GO:0009002">
    <property type="term" value="F:serine-type D-Ala-D-Ala carboxypeptidase activity"/>
    <property type="evidence" value="ECO:0007669"/>
    <property type="project" value="UniProtKB-EC"/>
</dbReference>
<dbReference type="InterPro" id="IPR050491">
    <property type="entry name" value="AmpC-like"/>
</dbReference>
<dbReference type="RefSeq" id="WP_127012449.1">
    <property type="nucleotide sequence ID" value="NZ_CP031422.1"/>
</dbReference>
<dbReference type="AlphaFoldDB" id="A0A3S9WN41"/>
<proteinExistence type="predicted"/>
<dbReference type="EC" id="3.4.16.4" evidence="2"/>
<feature type="domain" description="Beta-lactamase-related" evidence="1">
    <location>
        <begin position="15"/>
        <end position="329"/>
    </location>
</feature>
<dbReference type="Gene3D" id="3.40.710.10">
    <property type="entry name" value="DD-peptidase/beta-lactamase superfamily"/>
    <property type="match status" value="1"/>
</dbReference>
<keyword evidence="2" id="KW-0121">Carboxypeptidase</keyword>
<dbReference type="InterPro" id="IPR001466">
    <property type="entry name" value="Beta-lactam-related"/>
</dbReference>
<dbReference type="InterPro" id="IPR012338">
    <property type="entry name" value="Beta-lactam/transpept-like"/>
</dbReference>
<organism evidence="2 3">
    <name type="scientific">Microbacterium oxydans</name>
    <dbReference type="NCBI Taxonomy" id="82380"/>
    <lineage>
        <taxon>Bacteria</taxon>
        <taxon>Bacillati</taxon>
        <taxon>Actinomycetota</taxon>
        <taxon>Actinomycetes</taxon>
        <taxon>Micrococcales</taxon>
        <taxon>Microbacteriaceae</taxon>
        <taxon>Microbacterium</taxon>
    </lineage>
</organism>
<gene>
    <name evidence="2" type="ORF">CVS54_02636</name>
</gene>
<dbReference type="KEGG" id="moy:CVS54_02636"/>
<evidence type="ECO:0000313" key="3">
    <source>
        <dbReference type="Proteomes" id="UP000274841"/>
    </source>
</evidence>
<dbReference type="Proteomes" id="UP000274841">
    <property type="component" value="Chromosome"/>
</dbReference>
<reference evidence="2 3" key="1">
    <citation type="submission" date="2018-08" db="EMBL/GenBank/DDBJ databases">
        <title>Microbacterium oxydans strain HG3.</title>
        <authorList>
            <person name="ORTET P."/>
        </authorList>
    </citation>
    <scope>NUCLEOTIDE SEQUENCE [LARGE SCALE GENOMIC DNA]</scope>
    <source>
        <strain evidence="2 3">HG3</strain>
    </source>
</reference>
<dbReference type="PANTHER" id="PTHR46825">
    <property type="entry name" value="D-ALANYL-D-ALANINE-CARBOXYPEPTIDASE/ENDOPEPTIDASE AMPH"/>
    <property type="match status" value="1"/>
</dbReference>
<keyword evidence="2" id="KW-0645">Protease</keyword>
<keyword evidence="2" id="KW-0378">Hydrolase</keyword>
<sequence length="448" mass="47619">MSTAQGTSADLQGFLDETAAALNVPGAVVGVIDGDREIVSTTGVAAVDTGAAVTERTLFQIGSTSKTFSGTVAMHLVETGAIDLDTRVVEVLPGLRLADEEALAELRIRHLLTHSGGFLGDADERPGWDDDALARNVATFAELPQLFPPGTIASYSNAGIRLLGRVIERVTGETFERAVQRVVFDPLVMSETFFFPWDVIARPHAVGHVPDGSGAATTFPHWPLTRDIAPEGGIVSSVRDQLAYARFQMRGESSGTTPVSDATRLLMQQPHLAAGPPVDAIGLPWLLGHHGSARVVMHGGNIADTQLSEFVLAPDEDLAVTVLTNSGGGKALGTAVVDWCFRNLRGIEKAPETVELGPADRLDDVVGIYDAGQWHYDVTRAGDALEFAMVLRADIAALGIPPRPPLRLRVRADGALITDAAQPVGRLLDETEGGPELLHVGLRAVRRR</sequence>
<protein>
    <submittedName>
        <fullName evidence="2">D-alanyl-D-alanine carboxypeptidase</fullName>
        <ecNumber evidence="2">3.4.16.4</ecNumber>
    </submittedName>
</protein>
<dbReference type="Pfam" id="PF00144">
    <property type="entry name" value="Beta-lactamase"/>
    <property type="match status" value="1"/>
</dbReference>
<dbReference type="EMBL" id="CP031422">
    <property type="protein sequence ID" value="AZS41287.1"/>
    <property type="molecule type" value="Genomic_DNA"/>
</dbReference>
<name>A0A3S9WN41_9MICO</name>
<accession>A0A3S9WN41</accession>